<dbReference type="Proteomes" id="UP000521868">
    <property type="component" value="Unassembled WGS sequence"/>
</dbReference>
<comment type="caution">
    <text evidence="1">The sequence shown here is derived from an EMBL/GenBank/DDBJ whole genome shotgun (WGS) entry which is preliminary data.</text>
</comment>
<gene>
    <name evidence="1" type="ORF">RAMLITH_23640</name>
</gene>
<sequence length="316" mass="33594">MSDSAHLLIPFASSREPGCREALSGLSLPRLEQLLARLVPGESDSETETSLSLPHERVLARACGLAPADGRIAWAAWQVKQGGGDPGGAAWARITPCHWRVGSDHVAMDDPAGLALDEPESRALLAAVRPFFEEDGIALDYSAPTLWLARGEIFRDFPAASLDRVIGRKVDDWLPRVAGAGPVRRLQQEVQMLLYTSEANDQRQQRGLPPVNSFWVSGTGALPAGATALPQSLTVADALRGPALAGDWAAWAAAWREIDAREGAALLQSLSSGRPVTLTLAGERSARSWTSAGGGWLRRLGGMFGGARAAVELEAL</sequence>
<keyword evidence="2" id="KW-1185">Reference proteome</keyword>
<accession>A0A7X6DKF6</accession>
<evidence type="ECO:0000313" key="2">
    <source>
        <dbReference type="Proteomes" id="UP000521868"/>
    </source>
</evidence>
<dbReference type="AlphaFoldDB" id="A0A7X6DKF6"/>
<reference evidence="1 2" key="1">
    <citation type="journal article" date="2020" name="Nature">
        <title>Bacterial chemolithoautotrophy via manganese oxidation.</title>
        <authorList>
            <person name="Yu H."/>
            <person name="Leadbetter J.R."/>
        </authorList>
    </citation>
    <scope>NUCLEOTIDE SEQUENCE [LARGE SCALE GENOMIC DNA]</scope>
    <source>
        <strain evidence="1 2">RBP-1</strain>
    </source>
</reference>
<proteinExistence type="predicted"/>
<evidence type="ECO:0000313" key="1">
    <source>
        <dbReference type="EMBL" id="NKE68821.1"/>
    </source>
</evidence>
<dbReference type="EMBL" id="VTOX01000012">
    <property type="protein sequence ID" value="NKE68821.1"/>
    <property type="molecule type" value="Genomic_DNA"/>
</dbReference>
<protein>
    <submittedName>
        <fullName evidence="1">Phosphoglycerate mutase</fullName>
    </submittedName>
</protein>
<name>A0A7X6DKF6_9BURK</name>
<organism evidence="1 2">
    <name type="scientific">Ramlibacter lithotrophicus</name>
    <dbReference type="NCBI Taxonomy" id="2606681"/>
    <lineage>
        <taxon>Bacteria</taxon>
        <taxon>Pseudomonadati</taxon>
        <taxon>Pseudomonadota</taxon>
        <taxon>Betaproteobacteria</taxon>
        <taxon>Burkholderiales</taxon>
        <taxon>Comamonadaceae</taxon>
        <taxon>Ramlibacter</taxon>
    </lineage>
</organism>